<sequence length="373" mass="39778">MATWEWIATDLRTNALLGELPLSGVSFGEVLNGAGQFSATLNALDGVTATTAAERRRLIALRRAASTPGRTVVWPRRDGVVFPPFIVWQREGGDGTSTYQLSGAGLWSYFRTQHLRVTKTYTGTDQLAIARDLIATAQAASGANIGVTLGAETSGVFRDRTYRSFELKQIGEAVEQLAAVDDGFDFAIDATPSFGRVLTLSYPRRGRIAGTTGIVFEQGKNLMSYRWSADAARQANIYTAIGAGDGDDMLLATASRPELLDAGFPLLSATGSFKDVNRQATLNAHALAGVNARANTPTFFSLTVDPDDTDAGVGSWIVGDDALLVIADDDDYPRQADGSPGYRAFHRILSYTANVPAEGKDTITVELGEAIAA</sequence>
<proteinExistence type="predicted"/>
<dbReference type="EMBL" id="LR796326">
    <property type="protein sequence ID" value="CAB4136922.1"/>
    <property type="molecule type" value="Genomic_DNA"/>
</dbReference>
<gene>
    <name evidence="1" type="ORF">UFOVP314_46</name>
</gene>
<protein>
    <submittedName>
        <fullName evidence="1">Uncharacterized protein</fullName>
    </submittedName>
</protein>
<name>A0A6J5LT31_9CAUD</name>
<organism evidence="1">
    <name type="scientific">uncultured Caudovirales phage</name>
    <dbReference type="NCBI Taxonomy" id="2100421"/>
    <lineage>
        <taxon>Viruses</taxon>
        <taxon>Duplodnaviria</taxon>
        <taxon>Heunggongvirae</taxon>
        <taxon>Uroviricota</taxon>
        <taxon>Caudoviricetes</taxon>
        <taxon>Peduoviridae</taxon>
        <taxon>Maltschvirus</taxon>
        <taxon>Maltschvirus maltsch</taxon>
    </lineage>
</organism>
<accession>A0A6J5LT31</accession>
<evidence type="ECO:0000313" key="1">
    <source>
        <dbReference type="EMBL" id="CAB4136922.1"/>
    </source>
</evidence>
<reference evidence="1" key="1">
    <citation type="submission" date="2020-04" db="EMBL/GenBank/DDBJ databases">
        <authorList>
            <person name="Chiriac C."/>
            <person name="Salcher M."/>
            <person name="Ghai R."/>
            <person name="Kavagutti S V."/>
        </authorList>
    </citation>
    <scope>NUCLEOTIDE SEQUENCE</scope>
</reference>